<dbReference type="PROSITE" id="PS51208">
    <property type="entry name" value="AUTOTRANSPORTER"/>
    <property type="match status" value="1"/>
</dbReference>
<dbReference type="InterPro" id="IPR043990">
    <property type="entry name" value="AC_1"/>
</dbReference>
<name>A0A2N5EQA5_9GAMM</name>
<dbReference type="InterPro" id="IPR012332">
    <property type="entry name" value="Autotransporter_pectin_lyase_C"/>
</dbReference>
<dbReference type="RefSeq" id="WP_101834197.1">
    <property type="nucleotide sequence ID" value="NZ_JAWJZE010000003.1"/>
</dbReference>
<evidence type="ECO:0000313" key="4">
    <source>
        <dbReference type="EMBL" id="PLR51755.1"/>
    </source>
</evidence>
<dbReference type="EMBL" id="PJZK01000004">
    <property type="protein sequence ID" value="PLR51755.1"/>
    <property type="molecule type" value="Genomic_DNA"/>
</dbReference>
<dbReference type="CDD" id="cd00253">
    <property type="entry name" value="PL_Passenger_AT"/>
    <property type="match status" value="1"/>
</dbReference>
<feature type="region of interest" description="Disordered" evidence="1">
    <location>
        <begin position="657"/>
        <end position="695"/>
    </location>
</feature>
<dbReference type="AlphaFoldDB" id="A0A2N5EQA5"/>
<accession>A0A2N5EQA5</accession>
<dbReference type="InterPro" id="IPR005546">
    <property type="entry name" value="Autotransporte_beta"/>
</dbReference>
<dbReference type="Pfam" id="PF18883">
    <property type="entry name" value="AC_1"/>
    <property type="match status" value="1"/>
</dbReference>
<organism evidence="4 5">
    <name type="scientific">Chimaeribacter arupi</name>
    <dbReference type="NCBI Taxonomy" id="2060066"/>
    <lineage>
        <taxon>Bacteria</taxon>
        <taxon>Pseudomonadati</taxon>
        <taxon>Pseudomonadota</taxon>
        <taxon>Gammaproteobacteria</taxon>
        <taxon>Enterobacterales</taxon>
        <taxon>Yersiniaceae</taxon>
        <taxon>Chimaeribacter</taxon>
    </lineage>
</organism>
<evidence type="ECO:0000259" key="3">
    <source>
        <dbReference type="PROSITE" id="PS51208"/>
    </source>
</evidence>
<dbReference type="Gene3D" id="2.40.128.130">
    <property type="entry name" value="Autotransporter beta-domain"/>
    <property type="match status" value="1"/>
</dbReference>
<comment type="caution">
    <text evidence="4">The sequence shown here is derived from an EMBL/GenBank/DDBJ whole genome shotgun (WGS) entry which is preliminary data.</text>
</comment>
<dbReference type="InterPro" id="IPR036709">
    <property type="entry name" value="Autotransporte_beta_dom_sf"/>
</dbReference>
<dbReference type="NCBIfam" id="TIGR01414">
    <property type="entry name" value="autotrans_barl"/>
    <property type="match status" value="1"/>
</dbReference>
<dbReference type="Proteomes" id="UP000234626">
    <property type="component" value="Unassembled WGS sequence"/>
</dbReference>
<dbReference type="PANTHER" id="PTHR35037:SF3">
    <property type="entry name" value="C-TERMINAL REGION OF AIDA-LIKE PROTEIN"/>
    <property type="match status" value="1"/>
</dbReference>
<keyword evidence="2" id="KW-0732">Signal</keyword>
<dbReference type="SMART" id="SM00869">
    <property type="entry name" value="Autotransporter"/>
    <property type="match status" value="1"/>
</dbReference>
<sequence>MHHRPAAHRPLFRKTVIAGLLCSLPPLTAAWAEDRHPRIINDGAAHTLNNVDIYSDSANALTVNNGSRLTLTNSTLTIDGITAKGIAADGENTLPPTTLEAKNILIHVGGKKAKGIELAGHVTATLADAVISLQDGVSALQSKLGATLSADNMQIVVDNTAHGSAPTMEVVDIIGTQAVFNGGDIRVATQGTLDVFNVSGTETQQGRLTLNGLNVAVNGPESGRPSYLINASGNSRITVNGGDYLIRAGNGYGVWLVDERVQMEATGMTLTTEGNGAHAIDNRGRLAMAGSRITTLGNNSHALYTEATTHARDLVLNTAGKRSAAIAAARGGEVALNGVSAATSGENSNLLLNFGDSHIAATALTGTASGDRADAIKTYANATLALTDSHLTAGGVDAHGITMLNDPALRAATTAITLDNSTIQSAQSAAVSALGGGITINLANSSQLTGGNGVLLETAVIQDTAGNLVHDDVTLNAGGHSRLTGDVLIDPLAAENNAALHLRDASRWQGATPQLNQLTLDTTSQWAMTGDSRLNQLALGGGTLAMQHHGDRYLTLHTDSLSGGGDLLLNTALAGNASDTDRLVVTSEMRGDYQLFVHNTGGRGGLTTGDGINVIQVDGSSSGSVTLGQRVAVDAYDYFLYQGGAQDADDWYLRSTFTDEPVTPDDLPPDDTPSDDPHPAPPAPQPDPDDIPWREEVPGYLAAPVLNQRYLFDALGTYHQRTGGDVAHLDGSWLRVFDQQQDLDSGRFGYDSETRYVQLGNDVYEDRSSTATTRAGWVLTLGSQRTDAEDRQRALNPALSIATGRIESEIYSLGGYYSVQADDGGYLDVIGQLSTLHNDYFSAGHSAQHGVGVAASFEAGKPFALGNLLMLEPQLQLKYQYLHLDGFHDAISPVSGVAQSSGEARAGLRLYRDVGHWQPYLTLDAATLIGDEPAVRVGSQQIQTGFSNSYWQTGLGVAATLSDRASAYGEFRYQQAFDRQSDGYAGMIGVKIAF</sequence>
<proteinExistence type="predicted"/>
<feature type="chain" id="PRO_5014930886" description="Autotransporter domain-containing protein" evidence="2">
    <location>
        <begin position="30"/>
        <end position="994"/>
    </location>
</feature>
<dbReference type="Gene3D" id="2.160.20.20">
    <property type="match status" value="2"/>
</dbReference>
<dbReference type="InterPro" id="IPR006315">
    <property type="entry name" value="OM_autotransptr_brl_dom"/>
</dbReference>
<dbReference type="Pfam" id="PF03797">
    <property type="entry name" value="Autotransporter"/>
    <property type="match status" value="1"/>
</dbReference>
<feature type="signal peptide" evidence="2">
    <location>
        <begin position="1"/>
        <end position="29"/>
    </location>
</feature>
<dbReference type="OrthoDB" id="6053567at2"/>
<evidence type="ECO:0000313" key="5">
    <source>
        <dbReference type="Proteomes" id="UP000234626"/>
    </source>
</evidence>
<gene>
    <name evidence="4" type="ORF">CYR34_05680</name>
</gene>
<dbReference type="SUPFAM" id="SSF103515">
    <property type="entry name" value="Autotransporter"/>
    <property type="match status" value="1"/>
</dbReference>
<dbReference type="SUPFAM" id="SSF51126">
    <property type="entry name" value="Pectin lyase-like"/>
    <property type="match status" value="1"/>
</dbReference>
<dbReference type="GO" id="GO:0019867">
    <property type="term" value="C:outer membrane"/>
    <property type="evidence" value="ECO:0007669"/>
    <property type="project" value="InterPro"/>
</dbReference>
<evidence type="ECO:0000256" key="1">
    <source>
        <dbReference type="SAM" id="MobiDB-lite"/>
    </source>
</evidence>
<protein>
    <recommendedName>
        <fullName evidence="3">Autotransporter domain-containing protein</fullName>
    </recommendedName>
</protein>
<evidence type="ECO:0000256" key="2">
    <source>
        <dbReference type="SAM" id="SignalP"/>
    </source>
</evidence>
<dbReference type="InterPro" id="IPR051551">
    <property type="entry name" value="Autotransporter_adhesion"/>
</dbReference>
<keyword evidence="5" id="KW-1185">Reference proteome</keyword>
<dbReference type="InterPro" id="IPR011050">
    <property type="entry name" value="Pectin_lyase_fold/virulence"/>
</dbReference>
<feature type="domain" description="Autotransporter" evidence="3">
    <location>
        <begin position="725"/>
        <end position="994"/>
    </location>
</feature>
<reference evidence="4 5" key="1">
    <citation type="submission" date="2017-12" db="EMBL/GenBank/DDBJ databases">
        <title>Characterization of six clinical isolates of Enterochimera gen. nov., a novel genus of the Yersiniaciae family and the three species Enterochimera arupensis sp. nov., Enterochimera coloradensis sp. nov, and Enterochimera californica sp. nov.</title>
        <authorList>
            <person name="Rossi A."/>
            <person name="Fisher M."/>
        </authorList>
    </citation>
    <scope>NUCLEOTIDE SEQUENCE [LARGE SCALE GENOMIC DNA]</scope>
    <source>
        <strain evidence="4 5">2016Iso1</strain>
    </source>
</reference>
<dbReference type="PANTHER" id="PTHR35037">
    <property type="entry name" value="C-TERMINAL REGION OF AIDA-LIKE PROTEIN"/>
    <property type="match status" value="1"/>
</dbReference>